<protein>
    <submittedName>
        <fullName evidence="2">Uncharacterized protein</fullName>
    </submittedName>
</protein>
<dbReference type="EMBL" id="CAJOBC010000535">
    <property type="protein sequence ID" value="CAF3598072.1"/>
    <property type="molecule type" value="Genomic_DNA"/>
</dbReference>
<reference evidence="2" key="1">
    <citation type="submission" date="2021-02" db="EMBL/GenBank/DDBJ databases">
        <authorList>
            <person name="Nowell W R."/>
        </authorList>
    </citation>
    <scope>NUCLEOTIDE SEQUENCE</scope>
</reference>
<keyword evidence="1" id="KW-0472">Membrane</keyword>
<evidence type="ECO:0000313" key="2">
    <source>
        <dbReference type="EMBL" id="CAF0812314.1"/>
    </source>
</evidence>
<dbReference type="AlphaFoldDB" id="A0A813TGI6"/>
<dbReference type="Proteomes" id="UP000663829">
    <property type="component" value="Unassembled WGS sequence"/>
</dbReference>
<evidence type="ECO:0000313" key="4">
    <source>
        <dbReference type="Proteomes" id="UP000663829"/>
    </source>
</evidence>
<evidence type="ECO:0000313" key="3">
    <source>
        <dbReference type="EMBL" id="CAF3598072.1"/>
    </source>
</evidence>
<feature type="transmembrane region" description="Helical" evidence="1">
    <location>
        <begin position="388"/>
        <end position="410"/>
    </location>
</feature>
<keyword evidence="4" id="KW-1185">Reference proteome</keyword>
<dbReference type="EMBL" id="CAJNOQ010000535">
    <property type="protein sequence ID" value="CAF0812314.1"/>
    <property type="molecule type" value="Genomic_DNA"/>
</dbReference>
<evidence type="ECO:0000256" key="1">
    <source>
        <dbReference type="SAM" id="Phobius"/>
    </source>
</evidence>
<organism evidence="2 4">
    <name type="scientific">Didymodactylos carnosus</name>
    <dbReference type="NCBI Taxonomy" id="1234261"/>
    <lineage>
        <taxon>Eukaryota</taxon>
        <taxon>Metazoa</taxon>
        <taxon>Spiralia</taxon>
        <taxon>Gnathifera</taxon>
        <taxon>Rotifera</taxon>
        <taxon>Eurotatoria</taxon>
        <taxon>Bdelloidea</taxon>
        <taxon>Philodinida</taxon>
        <taxon>Philodinidae</taxon>
        <taxon>Didymodactylos</taxon>
    </lineage>
</organism>
<accession>A0A813TGI6</accession>
<gene>
    <name evidence="2" type="ORF">GPM918_LOCUS4098</name>
    <name evidence="3" type="ORF">SRO942_LOCUS4098</name>
</gene>
<dbReference type="Proteomes" id="UP000681722">
    <property type="component" value="Unassembled WGS sequence"/>
</dbReference>
<keyword evidence="1" id="KW-1133">Transmembrane helix</keyword>
<proteinExistence type="predicted"/>
<comment type="caution">
    <text evidence="2">The sequence shown here is derived from an EMBL/GenBank/DDBJ whole genome shotgun (WGS) entry which is preliminary data.</text>
</comment>
<name>A0A813TGI6_9BILA</name>
<keyword evidence="1" id="KW-0812">Transmembrane</keyword>
<sequence length="445" mass="51040">MELDTIATISDPQNFSVVGDCKVSELYLKFSYIQRFSVFLERYNPQLQFYLTPNISKLSVDIFNENDNTQGNYFSLNSQFIDKLSPNIDVFNLSLITQFWTDIVDIDDVYLNAVRTPSQVLLQYTCINLVPESKYLRSDHRVCVYQKPSSFYPKCENVFFQSKTKCTFKVKNVSCILEGNHVPYRSVDCTGIKDPMDFISERHSLIYKLPTNRECQGNTILLAFKTTTKFMAFFGQRLLTKHFDVTHTYTNGLAIIIDEQDWNLDFNDDHFNILTADDLLDLYSVKINSKTQQSSFKIKIVENYLDIRQGRLKEVSIIGPCTNVEGESNIEILFSRPVAREEKCQNVQLAKTTLEKVELLPTQYRTQSVEQDDVRLPRKEFLSGGVKFGIAAAVVLLIAFVAGGVLVYLLKKRRQYQQQMGNSYAASLSSIFESDSPRKTMSDSI</sequence>